<comment type="caution">
    <text evidence="1">The sequence shown here is derived from an EMBL/GenBank/DDBJ whole genome shotgun (WGS) entry which is preliminary data.</text>
</comment>
<evidence type="ECO:0000313" key="1">
    <source>
        <dbReference type="EMBL" id="GAA1534177.1"/>
    </source>
</evidence>
<name>A0ABN2B766_9MICO</name>
<accession>A0ABN2B766</accession>
<proteinExistence type="predicted"/>
<gene>
    <name evidence="1" type="ORF">GCM10009762_05600</name>
</gene>
<sequence>MGAARPGYRQRTSSGVDVVGWGAGRRVRWPSWGTSLVLGSPVFWSPFVCLSWTRTGPRLLGSYLGGWSRKSGRIRLGLPHLCDASRIWKVILRVLLLRVRAPRVDAGSVIRMLSPVPTELTVRVAECLGGPRNCGECPLHMFEQVY</sequence>
<keyword evidence="2" id="KW-1185">Reference proteome</keyword>
<dbReference type="Proteomes" id="UP001501288">
    <property type="component" value="Unassembled WGS sequence"/>
</dbReference>
<reference evidence="1 2" key="1">
    <citation type="journal article" date="2019" name="Int. J. Syst. Evol. Microbiol.">
        <title>The Global Catalogue of Microorganisms (GCM) 10K type strain sequencing project: providing services to taxonomists for standard genome sequencing and annotation.</title>
        <authorList>
            <consortium name="The Broad Institute Genomics Platform"/>
            <consortium name="The Broad Institute Genome Sequencing Center for Infectious Disease"/>
            <person name="Wu L."/>
            <person name="Ma J."/>
        </authorList>
    </citation>
    <scope>NUCLEOTIDE SEQUENCE [LARGE SCALE GENOMIC DNA]</scope>
    <source>
        <strain evidence="1 2">JCM 14588</strain>
    </source>
</reference>
<dbReference type="EMBL" id="BAAANV010000015">
    <property type="protein sequence ID" value="GAA1534177.1"/>
    <property type="molecule type" value="Genomic_DNA"/>
</dbReference>
<organism evidence="1 2">
    <name type="scientific">Dermacoccus barathri</name>
    <dbReference type="NCBI Taxonomy" id="322601"/>
    <lineage>
        <taxon>Bacteria</taxon>
        <taxon>Bacillati</taxon>
        <taxon>Actinomycetota</taxon>
        <taxon>Actinomycetes</taxon>
        <taxon>Micrococcales</taxon>
        <taxon>Dermacoccaceae</taxon>
        <taxon>Dermacoccus</taxon>
    </lineage>
</organism>
<protein>
    <submittedName>
        <fullName evidence="1">Uncharacterized protein</fullName>
    </submittedName>
</protein>
<evidence type="ECO:0000313" key="2">
    <source>
        <dbReference type="Proteomes" id="UP001501288"/>
    </source>
</evidence>